<accession>A0A409WJ32</accession>
<feature type="region of interest" description="Disordered" evidence="10">
    <location>
        <begin position="224"/>
        <end position="254"/>
    </location>
</feature>
<evidence type="ECO:0000256" key="10">
    <source>
        <dbReference type="SAM" id="MobiDB-lite"/>
    </source>
</evidence>
<evidence type="ECO:0000256" key="1">
    <source>
        <dbReference type="ARBA" id="ARBA00004123"/>
    </source>
</evidence>
<dbReference type="Pfam" id="PF17121">
    <property type="entry name" value="zf-C3HC4_5"/>
    <property type="match status" value="1"/>
</dbReference>
<feature type="domain" description="RING-type" evidence="11">
    <location>
        <begin position="64"/>
        <end position="108"/>
    </location>
</feature>
<evidence type="ECO:0000313" key="13">
    <source>
        <dbReference type="Proteomes" id="UP000283269"/>
    </source>
</evidence>
<feature type="region of interest" description="Disordered" evidence="10">
    <location>
        <begin position="23"/>
        <end position="44"/>
    </location>
</feature>
<dbReference type="PANTHER" id="PTHR12683:SF13">
    <property type="entry name" value="CDK-ACTIVATING KINASE ASSEMBLY FACTOR MAT1"/>
    <property type="match status" value="1"/>
</dbReference>
<dbReference type="STRING" id="93625.A0A409WJ32"/>
<dbReference type="GO" id="GO:0006357">
    <property type="term" value="P:regulation of transcription by RNA polymerase II"/>
    <property type="evidence" value="ECO:0007669"/>
    <property type="project" value="TreeGrafter"/>
</dbReference>
<dbReference type="SUPFAM" id="SSF57850">
    <property type="entry name" value="RING/U-box"/>
    <property type="match status" value="1"/>
</dbReference>
<dbReference type="GO" id="GO:0008270">
    <property type="term" value="F:zinc ion binding"/>
    <property type="evidence" value="ECO:0007669"/>
    <property type="project" value="UniProtKB-KW"/>
</dbReference>
<dbReference type="InterPro" id="IPR004575">
    <property type="entry name" value="MAT1/Tfb3"/>
</dbReference>
<dbReference type="InterPro" id="IPR013083">
    <property type="entry name" value="Znf_RING/FYVE/PHD"/>
</dbReference>
<dbReference type="GO" id="GO:0006289">
    <property type="term" value="P:nucleotide-excision repair"/>
    <property type="evidence" value="ECO:0007669"/>
    <property type="project" value="InterPro"/>
</dbReference>
<feature type="compositionally biased region" description="Basic and acidic residues" evidence="10">
    <location>
        <begin position="224"/>
        <end position="243"/>
    </location>
</feature>
<proteinExistence type="predicted"/>
<keyword evidence="3" id="KW-0479">Metal-binding</keyword>
<dbReference type="PANTHER" id="PTHR12683">
    <property type="entry name" value="CDK-ACTIVATING KINASE ASSEMBLY FACTOR MAT1"/>
    <property type="match status" value="1"/>
</dbReference>
<dbReference type="InterPro" id="IPR017907">
    <property type="entry name" value="Znf_RING_CS"/>
</dbReference>
<feature type="compositionally biased region" description="Low complexity" evidence="10">
    <location>
        <begin position="30"/>
        <end position="42"/>
    </location>
</feature>
<evidence type="ECO:0000256" key="4">
    <source>
        <dbReference type="ARBA" id="ARBA00022771"/>
    </source>
</evidence>
<dbReference type="InterPro" id="IPR001841">
    <property type="entry name" value="Znf_RING"/>
</dbReference>
<keyword evidence="6" id="KW-0539">Nucleus</keyword>
<keyword evidence="4 9" id="KW-0863">Zinc-finger</keyword>
<dbReference type="GO" id="GO:0061575">
    <property type="term" value="F:cyclin-dependent protein serine/threonine kinase activator activity"/>
    <property type="evidence" value="ECO:0007669"/>
    <property type="project" value="InterPro"/>
</dbReference>
<dbReference type="InParanoid" id="A0A409WJ32"/>
<evidence type="ECO:0000256" key="7">
    <source>
        <dbReference type="ARBA" id="ARBA00029873"/>
    </source>
</evidence>
<evidence type="ECO:0000256" key="9">
    <source>
        <dbReference type="PROSITE-ProRule" id="PRU00175"/>
    </source>
</evidence>
<comment type="caution">
    <text evidence="12">The sequence shown here is derived from an EMBL/GenBank/DDBJ whole genome shotgun (WGS) entry which is preliminary data.</text>
</comment>
<dbReference type="AlphaFoldDB" id="A0A409WJ32"/>
<keyword evidence="5" id="KW-0862">Zinc</keyword>
<protein>
    <recommendedName>
        <fullName evidence="2">RNA polymerase II transcription factor B subunit 3</fullName>
    </recommendedName>
    <alternativeName>
        <fullName evidence="8">RNA polymerase II transcription factor B 38 kDa subunit</fullName>
    </alternativeName>
    <alternativeName>
        <fullName evidence="7">RNA polymerase II transcription factor B p38 subunit</fullName>
    </alternativeName>
</protein>
<comment type="subcellular location">
    <subcellularLocation>
        <location evidence="1">Nucleus</location>
    </subcellularLocation>
</comment>
<dbReference type="OrthoDB" id="5963at2759"/>
<dbReference type="PROSITE" id="PS50089">
    <property type="entry name" value="ZF_RING_2"/>
    <property type="match status" value="1"/>
</dbReference>
<dbReference type="Proteomes" id="UP000283269">
    <property type="component" value="Unassembled WGS sequence"/>
</dbReference>
<name>A0A409WJ32_PSICY</name>
<dbReference type="GO" id="GO:0070985">
    <property type="term" value="C:transcription factor TFIIK complex"/>
    <property type="evidence" value="ECO:0007669"/>
    <property type="project" value="UniProtKB-ARBA"/>
</dbReference>
<evidence type="ECO:0000256" key="3">
    <source>
        <dbReference type="ARBA" id="ARBA00022723"/>
    </source>
</evidence>
<dbReference type="NCBIfam" id="TIGR00570">
    <property type="entry name" value="cdk7"/>
    <property type="match status" value="1"/>
</dbReference>
<dbReference type="Pfam" id="PF06391">
    <property type="entry name" value="MAT1"/>
    <property type="match status" value="2"/>
</dbReference>
<evidence type="ECO:0000256" key="2">
    <source>
        <dbReference type="ARBA" id="ARBA00022257"/>
    </source>
</evidence>
<organism evidence="12 13">
    <name type="scientific">Psilocybe cyanescens</name>
    <dbReference type="NCBI Taxonomy" id="93625"/>
    <lineage>
        <taxon>Eukaryota</taxon>
        <taxon>Fungi</taxon>
        <taxon>Dikarya</taxon>
        <taxon>Basidiomycota</taxon>
        <taxon>Agaricomycotina</taxon>
        <taxon>Agaricomycetes</taxon>
        <taxon>Agaricomycetidae</taxon>
        <taxon>Agaricales</taxon>
        <taxon>Agaricineae</taxon>
        <taxon>Strophariaceae</taxon>
        <taxon>Psilocybe</taxon>
    </lineage>
</organism>
<dbReference type="FunCoup" id="A0A409WJ32">
    <property type="interactions" value="300"/>
</dbReference>
<dbReference type="FunFam" id="3.30.40.10:FF:000037">
    <property type="entry name" value="Cdk-activating kinase assembly factor MAT1, centre"/>
    <property type="match status" value="1"/>
</dbReference>
<dbReference type="SMART" id="SM00184">
    <property type="entry name" value="RING"/>
    <property type="match status" value="1"/>
</dbReference>
<keyword evidence="13" id="KW-1185">Reference proteome</keyword>
<dbReference type="CDD" id="cd16573">
    <property type="entry name" value="RING-HC_TFB3-like"/>
    <property type="match status" value="1"/>
</dbReference>
<dbReference type="InterPro" id="IPR015877">
    <property type="entry name" value="MAT1_centre"/>
</dbReference>
<dbReference type="Gene3D" id="3.30.40.10">
    <property type="entry name" value="Zinc/RING finger domain, C3HC4 (zinc finger)"/>
    <property type="match status" value="1"/>
</dbReference>
<reference evidence="12 13" key="1">
    <citation type="journal article" date="2018" name="Evol. Lett.">
        <title>Horizontal gene cluster transfer increased hallucinogenic mushroom diversity.</title>
        <authorList>
            <person name="Reynolds H.T."/>
            <person name="Vijayakumar V."/>
            <person name="Gluck-Thaler E."/>
            <person name="Korotkin H.B."/>
            <person name="Matheny P.B."/>
            <person name="Slot J.C."/>
        </authorList>
    </citation>
    <scope>NUCLEOTIDE SEQUENCE [LARGE SCALE GENOMIC DNA]</scope>
    <source>
        <strain evidence="12 13">2631</strain>
    </source>
</reference>
<sequence>MAARPAVGGWLKGKTVRKGGALASNTHTRSSTPQVQSTSTTVFGGGVKDASGRTSEYFSMDDQCPVCKSDRYLNPKLRLLVSSCYHKMCESCIDRLFTLGPAPCPICNKVLRKLAFTPQTFEDLTVEKEVAVRRRIAKEFNKRRDDFPDLRVYNDYLEEVEDISVYFYSSFISLNFNDLIAFNLINEIDIPQTEARIAAYRAENAALIELNIQREEAYVQGLKEQEEAERRERELRASQLRREEEEEREEREKDKREIIDKLEMSDKNAAKLIAKSRANALKRSSARAASMTVIQSNAKLLRTRAATDIPDVPHVPFQDNYYGYEDMYEMKPGGYDDFFSEAVRKDREGIMRAGGYKVEEAWERALRFAVAGLELSPLLGPDGVQESFPPTDTSGDVVMSVG</sequence>
<evidence type="ECO:0000313" key="12">
    <source>
        <dbReference type="EMBL" id="PPQ78534.1"/>
    </source>
</evidence>
<evidence type="ECO:0000256" key="5">
    <source>
        <dbReference type="ARBA" id="ARBA00022833"/>
    </source>
</evidence>
<evidence type="ECO:0000256" key="6">
    <source>
        <dbReference type="ARBA" id="ARBA00023242"/>
    </source>
</evidence>
<gene>
    <name evidence="12" type="ORF">CVT25_011806</name>
</gene>
<evidence type="ECO:0000256" key="8">
    <source>
        <dbReference type="ARBA" id="ARBA00033277"/>
    </source>
</evidence>
<dbReference type="EMBL" id="NHYD01003415">
    <property type="protein sequence ID" value="PPQ78534.1"/>
    <property type="molecule type" value="Genomic_DNA"/>
</dbReference>
<feature type="region of interest" description="Disordered" evidence="10">
    <location>
        <begin position="381"/>
        <end position="402"/>
    </location>
</feature>
<evidence type="ECO:0000259" key="11">
    <source>
        <dbReference type="PROSITE" id="PS50089"/>
    </source>
</evidence>
<dbReference type="PROSITE" id="PS00518">
    <property type="entry name" value="ZF_RING_1"/>
    <property type="match status" value="1"/>
</dbReference>